<evidence type="ECO:0000256" key="2">
    <source>
        <dbReference type="SAM" id="MobiDB-lite"/>
    </source>
</evidence>
<keyword evidence="1" id="KW-0597">Phosphoprotein</keyword>
<keyword evidence="3" id="KW-0812">Transmembrane</keyword>
<evidence type="ECO:0000313" key="4">
    <source>
        <dbReference type="EMBL" id="ABD10355.1"/>
    </source>
</evidence>
<dbReference type="InterPro" id="IPR008984">
    <property type="entry name" value="SMAD_FHA_dom_sf"/>
</dbReference>
<accession>A0A1X1PY85</accession>
<proteinExistence type="predicted"/>
<name>Q2JED7_FRACC</name>
<dbReference type="eggNOG" id="COG1716">
    <property type="taxonomic scope" value="Bacteria"/>
</dbReference>
<dbReference type="InterPro" id="IPR000253">
    <property type="entry name" value="FHA_dom"/>
</dbReference>
<dbReference type="PROSITE" id="PS50006">
    <property type="entry name" value="FHA_DOMAIN"/>
    <property type="match status" value="1"/>
</dbReference>
<evidence type="ECO:0000256" key="1">
    <source>
        <dbReference type="ARBA" id="ARBA00022553"/>
    </source>
</evidence>
<keyword evidence="5" id="KW-1185">Reference proteome</keyword>
<evidence type="ECO:0000256" key="3">
    <source>
        <dbReference type="SAM" id="Phobius"/>
    </source>
</evidence>
<gene>
    <name evidence="4" type="ordered locus">Francci3_0971</name>
</gene>
<sequence length="183" mass="18723">MDPTGLRITVPSGQSVLSADRSHVVGRGRDCDVVIADGRVSRRHVLLEPRGDAGWLARDVSSNGIWVDGARTGSIALNDGEVQVHLGAANGPTVVLAPVSPTPRRPPAAPDDPDVGNLATMLAGQGGQGRIDPSPVPAGADSAQVPAQRHAGHSPVASWLRALPTLVWLAAVGFTLGALLALS</sequence>
<dbReference type="RefSeq" id="WP_011435423.1">
    <property type="nucleotide sequence ID" value="NC_007777.1"/>
</dbReference>
<dbReference type="AlphaFoldDB" id="Q2JED7"/>
<keyword evidence="3" id="KW-1133">Transmembrane helix</keyword>
<feature type="region of interest" description="Disordered" evidence="2">
    <location>
        <begin position="125"/>
        <end position="149"/>
    </location>
</feature>
<accession>Q2JED7</accession>
<dbReference type="SMART" id="SM00240">
    <property type="entry name" value="FHA"/>
    <property type="match status" value="1"/>
</dbReference>
<dbReference type="OrthoDB" id="3214282at2"/>
<protein>
    <submittedName>
        <fullName evidence="4">FHA domain containing protein</fullName>
    </submittedName>
</protein>
<reference evidence="4 5" key="1">
    <citation type="journal article" date="2007" name="Genome Res.">
        <title>Genome characteristics of facultatively symbiotic Frankia sp. strains reflect host range and host plant biogeography.</title>
        <authorList>
            <person name="Normand P."/>
            <person name="Lapierre P."/>
            <person name="Tisa L.S."/>
            <person name="Gogarten J.P."/>
            <person name="Alloisio N."/>
            <person name="Bagnarol E."/>
            <person name="Bassi C.A."/>
            <person name="Berry A.M."/>
            <person name="Bickhart D.M."/>
            <person name="Choisne N."/>
            <person name="Couloux A."/>
            <person name="Cournoyer B."/>
            <person name="Cruveiller S."/>
            <person name="Daubin V."/>
            <person name="Demange N."/>
            <person name="Francino M.P."/>
            <person name="Goltsman E."/>
            <person name="Huang Y."/>
            <person name="Kopp O.R."/>
            <person name="Labarre L."/>
            <person name="Lapidus A."/>
            <person name="Lavire C."/>
            <person name="Marechal J."/>
            <person name="Martinez M."/>
            <person name="Mastronunzio J.E."/>
            <person name="Mullin B.C."/>
            <person name="Niemann J."/>
            <person name="Pujic P."/>
            <person name="Rawnsley T."/>
            <person name="Rouy Z."/>
            <person name="Schenowitz C."/>
            <person name="Sellstedt A."/>
            <person name="Tavares F."/>
            <person name="Tomkins J.P."/>
            <person name="Vallenet D."/>
            <person name="Valverde C."/>
            <person name="Wall L.G."/>
            <person name="Wang Y."/>
            <person name="Medigue C."/>
            <person name="Benson D.R."/>
        </authorList>
    </citation>
    <scope>NUCLEOTIDE SEQUENCE [LARGE SCALE GENOMIC DNA]</scope>
    <source>
        <strain evidence="5">DSM 45818 / CECT 9043 / CcI3</strain>
    </source>
</reference>
<dbReference type="SUPFAM" id="SSF49879">
    <property type="entry name" value="SMAD/FHA domain"/>
    <property type="match status" value="1"/>
</dbReference>
<keyword evidence="3" id="KW-0472">Membrane</keyword>
<dbReference type="HOGENOM" id="CLU_1480001_0_0_11"/>
<dbReference type="STRING" id="106370.Francci3_0971"/>
<dbReference type="Pfam" id="PF00498">
    <property type="entry name" value="FHA"/>
    <property type="match status" value="1"/>
</dbReference>
<dbReference type="Proteomes" id="UP000001937">
    <property type="component" value="Chromosome"/>
</dbReference>
<organism evidence="4 5">
    <name type="scientific">Frankia casuarinae (strain DSM 45818 / CECT 9043 / HFP020203 / CcI3)</name>
    <dbReference type="NCBI Taxonomy" id="106370"/>
    <lineage>
        <taxon>Bacteria</taxon>
        <taxon>Bacillati</taxon>
        <taxon>Actinomycetota</taxon>
        <taxon>Actinomycetes</taxon>
        <taxon>Frankiales</taxon>
        <taxon>Frankiaceae</taxon>
        <taxon>Frankia</taxon>
    </lineage>
</organism>
<dbReference type="KEGG" id="fra:Francci3_0971"/>
<feature type="transmembrane region" description="Helical" evidence="3">
    <location>
        <begin position="159"/>
        <end position="182"/>
    </location>
</feature>
<dbReference type="EMBL" id="CP000249">
    <property type="protein sequence ID" value="ABD10355.1"/>
    <property type="molecule type" value="Genomic_DNA"/>
</dbReference>
<dbReference type="Gene3D" id="2.60.200.20">
    <property type="match status" value="1"/>
</dbReference>
<evidence type="ECO:0000313" key="5">
    <source>
        <dbReference type="Proteomes" id="UP000001937"/>
    </source>
</evidence>